<dbReference type="NCBIfam" id="NF003555">
    <property type="entry name" value="PRK05218.1"/>
    <property type="match status" value="1"/>
</dbReference>
<dbReference type="EMBL" id="OZ019910">
    <property type="protein sequence ID" value="CAK9211790.1"/>
    <property type="molecule type" value="Genomic_DNA"/>
</dbReference>
<keyword evidence="2" id="KW-0547">Nucleotide-binding</keyword>
<dbReference type="Gene3D" id="1.20.120.790">
    <property type="entry name" value="Heat shock protein 90, C-terminal domain"/>
    <property type="match status" value="1"/>
</dbReference>
<feature type="region of interest" description="Disordered" evidence="5">
    <location>
        <begin position="768"/>
        <end position="790"/>
    </location>
</feature>
<evidence type="ECO:0000313" key="8">
    <source>
        <dbReference type="Proteomes" id="UP001497512"/>
    </source>
</evidence>
<dbReference type="PANTHER" id="PTHR11528">
    <property type="entry name" value="HEAT SHOCK PROTEIN 90 FAMILY MEMBER"/>
    <property type="match status" value="1"/>
</dbReference>
<dbReference type="SUPFAM" id="SSF110942">
    <property type="entry name" value="HSP90 C-terminal domain"/>
    <property type="match status" value="1"/>
</dbReference>
<evidence type="ECO:0000256" key="5">
    <source>
        <dbReference type="SAM" id="MobiDB-lite"/>
    </source>
</evidence>
<dbReference type="PIRSF" id="PIRSF002583">
    <property type="entry name" value="Hsp90"/>
    <property type="match status" value="1"/>
</dbReference>
<dbReference type="InterPro" id="IPR003594">
    <property type="entry name" value="HATPase_dom"/>
</dbReference>
<dbReference type="PROSITE" id="PS00298">
    <property type="entry name" value="HSP90"/>
    <property type="match status" value="1"/>
</dbReference>
<organism evidence="7 8">
    <name type="scientific">Sphagnum troendelagicum</name>
    <dbReference type="NCBI Taxonomy" id="128251"/>
    <lineage>
        <taxon>Eukaryota</taxon>
        <taxon>Viridiplantae</taxon>
        <taxon>Streptophyta</taxon>
        <taxon>Embryophyta</taxon>
        <taxon>Bryophyta</taxon>
        <taxon>Sphagnophytina</taxon>
        <taxon>Sphagnopsida</taxon>
        <taxon>Sphagnales</taxon>
        <taxon>Sphagnaceae</taxon>
        <taxon>Sphagnum</taxon>
    </lineage>
</organism>
<dbReference type="CDD" id="cd16927">
    <property type="entry name" value="HATPase_Hsp90-like"/>
    <property type="match status" value="1"/>
</dbReference>
<dbReference type="SUPFAM" id="SSF54211">
    <property type="entry name" value="Ribosomal protein S5 domain 2-like"/>
    <property type="match status" value="1"/>
</dbReference>
<protein>
    <recommendedName>
        <fullName evidence="6">Histidine kinase/HSP90-like ATPase domain-containing protein</fullName>
    </recommendedName>
</protein>
<dbReference type="PRINTS" id="PR00775">
    <property type="entry name" value="HEATSHOCK90"/>
</dbReference>
<feature type="domain" description="Histidine kinase/HSP90-like ATPase" evidence="6">
    <location>
        <begin position="135"/>
        <end position="297"/>
    </location>
</feature>
<dbReference type="Proteomes" id="UP001497512">
    <property type="component" value="Chromosome 18"/>
</dbReference>
<dbReference type="InterPro" id="IPR020575">
    <property type="entry name" value="Hsp90_N"/>
</dbReference>
<keyword evidence="3" id="KW-0067">ATP-binding</keyword>
<gene>
    <name evidence="7" type="ORF">CSSPTR1EN2_LOCUS11020</name>
</gene>
<dbReference type="HAMAP" id="MF_00505">
    <property type="entry name" value="HSP90"/>
    <property type="match status" value="1"/>
</dbReference>
<evidence type="ECO:0000259" key="6">
    <source>
        <dbReference type="SMART" id="SM00387"/>
    </source>
</evidence>
<keyword evidence="4" id="KW-0143">Chaperone</keyword>
<evidence type="ECO:0000313" key="7">
    <source>
        <dbReference type="EMBL" id="CAK9211790.1"/>
    </source>
</evidence>
<proteinExistence type="inferred from homology"/>
<keyword evidence="8" id="KW-1185">Reference proteome</keyword>
<evidence type="ECO:0000256" key="4">
    <source>
        <dbReference type="ARBA" id="ARBA00023186"/>
    </source>
</evidence>
<dbReference type="Pfam" id="PF13589">
    <property type="entry name" value="HATPase_c_3"/>
    <property type="match status" value="1"/>
</dbReference>
<evidence type="ECO:0000256" key="3">
    <source>
        <dbReference type="ARBA" id="ARBA00022840"/>
    </source>
</evidence>
<comment type="similarity">
    <text evidence="1">Belongs to the heat shock protein 90 family.</text>
</comment>
<reference evidence="7" key="1">
    <citation type="submission" date="2024-02" db="EMBL/GenBank/DDBJ databases">
        <authorList>
            <consortium name="ELIXIR-Norway"/>
            <consortium name="Elixir Norway"/>
        </authorList>
    </citation>
    <scope>NUCLEOTIDE SEQUENCE</scope>
</reference>
<dbReference type="Gene3D" id="3.30.230.80">
    <property type="match status" value="1"/>
</dbReference>
<accession>A0ABP0U3J4</accession>
<dbReference type="Gene3D" id="3.30.565.10">
    <property type="entry name" value="Histidine kinase-like ATPase, C-terminal domain"/>
    <property type="match status" value="1"/>
</dbReference>
<dbReference type="SUPFAM" id="SSF55874">
    <property type="entry name" value="ATPase domain of HSP90 chaperone/DNA topoisomerase II/histidine kinase"/>
    <property type="match status" value="1"/>
</dbReference>
<dbReference type="InterPro" id="IPR001404">
    <property type="entry name" value="Hsp90_fam"/>
</dbReference>
<dbReference type="SMART" id="SM00387">
    <property type="entry name" value="HATPase_c"/>
    <property type="match status" value="1"/>
</dbReference>
<dbReference type="InterPro" id="IPR036890">
    <property type="entry name" value="HATPase_C_sf"/>
</dbReference>
<sequence length="790" mass="89987">MNCKVFHPKELFATTLLPTTTTTRTRVKVDDGALTQHHPSSAFLSYRHQSTTRFRCARAISGRIVAFSFVFVAPKQLSWRSKTPPVVSIASGVRCEAAAANVVVLPEKEALVEKLQYQAEVSRLLDLIVHSLYSHKEVFLRELVSNASDALDKVRFLSDTDPSLVEPDINLEIRIKPDLQSGTITISDTGIGMTRQELVDSLGTVAHSGTAKFLKALKDNKEANSENNLIGQFGVGFYSAFLVADKVTVSTKSAKSDKQYVWEAEADTSVYTIREETDAKKLIPRGTTVTLHLRSDEKLEFADPTRIQLLVKNYSQFISFPIYTWQQKIRPKDGKRKTTQKYWDWELANETKPIWLRDDVTTEEYNTFYKKTFNDSVNPQAYAHSSTKGEIEFKSLLFIPSMTPFNTEDMLGAKTKNIRLYVKRVFISDEFDGELFPRYLGFIKGVVDSNDLPLNVSREILQESRIVPLMKSHLVRRAFDMIEEIATRENREDYKTFWMGFGKHLKLGCIEDPANHDRLAPLLRFNSSKNEDEMISLDQYVKNMKEDQKAIYYLAAETIQSAKRAPFLEEILKRDLEVLFLLEPIDEVAVTNLHIFKQKMFVDVSKEGLELGDEDEEKAKEFEKEYRLLCDWIKQNLGSKVAKVQISKRISSSPCVLVSGKFGWSANMERIMKAQTLGDNSQLEYMMGQRVLEINPNHAMIEDLNFVCKDRPRSPKAKQLVELLYETALMSSGFTPDNPPEFGSKVYEMMALALAAWRAASENLHSNHQISSSASQGRKKRQNPAHLLQI</sequence>
<evidence type="ECO:0000256" key="1">
    <source>
        <dbReference type="ARBA" id="ARBA00008239"/>
    </source>
</evidence>
<dbReference type="InterPro" id="IPR020568">
    <property type="entry name" value="Ribosomal_Su5_D2-typ_SF"/>
</dbReference>
<dbReference type="Pfam" id="PF00183">
    <property type="entry name" value="HSP90"/>
    <property type="match status" value="1"/>
</dbReference>
<dbReference type="Gene3D" id="3.40.50.11260">
    <property type="match status" value="1"/>
</dbReference>
<name>A0ABP0U3J4_9BRYO</name>
<dbReference type="InterPro" id="IPR019805">
    <property type="entry name" value="Heat_shock_protein_90_CS"/>
</dbReference>
<dbReference type="InterPro" id="IPR037196">
    <property type="entry name" value="HSP90_C"/>
</dbReference>
<evidence type="ECO:0000256" key="2">
    <source>
        <dbReference type="ARBA" id="ARBA00022741"/>
    </source>
</evidence>